<organism evidence="2 3">
    <name type="scientific">Paracoccidioides brasiliensis (strain Pb18)</name>
    <dbReference type="NCBI Taxonomy" id="502780"/>
    <lineage>
        <taxon>Eukaryota</taxon>
        <taxon>Fungi</taxon>
        <taxon>Dikarya</taxon>
        <taxon>Ascomycota</taxon>
        <taxon>Pezizomycotina</taxon>
        <taxon>Eurotiomycetes</taxon>
        <taxon>Eurotiomycetidae</taxon>
        <taxon>Onygenales</taxon>
        <taxon>Ajellomycetaceae</taxon>
        <taxon>Paracoccidioides</taxon>
    </lineage>
</organism>
<evidence type="ECO:0000313" key="2">
    <source>
        <dbReference type="EMBL" id="KGM91705.1"/>
    </source>
</evidence>
<protein>
    <submittedName>
        <fullName evidence="2">Uncharacterized protein</fullName>
    </submittedName>
</protein>
<keyword evidence="3" id="KW-1185">Reference proteome</keyword>
<dbReference type="EMBL" id="KN275965">
    <property type="protein sequence ID" value="KGM91705.1"/>
    <property type="molecule type" value="Genomic_DNA"/>
</dbReference>
<sequence>MEQRAKSVIREIKIQKFKKSKTSNPSQHPPPKNPDHTINKQQNKHPHTNERKATVHPVPVQVSMKAQDPARVQLAEPKLKQRTPAAARTKLALTEL</sequence>
<dbReference type="RefSeq" id="XP_010762297.1">
    <property type="nucleotide sequence ID" value="XM_010763995.1"/>
</dbReference>
<feature type="region of interest" description="Disordered" evidence="1">
    <location>
        <begin position="1"/>
        <end position="56"/>
    </location>
</feature>
<proteinExistence type="predicted"/>
<dbReference type="AlphaFoldDB" id="A0A0A0HWE1"/>
<evidence type="ECO:0000313" key="3">
    <source>
        <dbReference type="Proteomes" id="UP000001628"/>
    </source>
</evidence>
<name>A0A0A0HWE1_PARBD</name>
<accession>A0A0A0HWE1</accession>
<reference evidence="2 3" key="1">
    <citation type="journal article" date="2011" name="PLoS Genet.">
        <title>Comparative genomic analysis of human fungal pathogens causing paracoccidioidomycosis.</title>
        <authorList>
            <person name="Desjardins C.A."/>
            <person name="Champion M.D."/>
            <person name="Holder J.W."/>
            <person name="Muszewska A."/>
            <person name="Goldberg J."/>
            <person name="Bailao A.M."/>
            <person name="Brigido M.M."/>
            <person name="Ferreira M.E."/>
            <person name="Garcia A.M."/>
            <person name="Grynberg M."/>
            <person name="Gujja S."/>
            <person name="Heiman D.I."/>
            <person name="Henn M.R."/>
            <person name="Kodira C.D."/>
            <person name="Leon-Narvaez H."/>
            <person name="Longo L.V."/>
            <person name="Ma L.J."/>
            <person name="Malavazi I."/>
            <person name="Matsuo A.L."/>
            <person name="Morais F.V."/>
            <person name="Pereira M."/>
            <person name="Rodriguez-Brito S."/>
            <person name="Sakthikumar S."/>
            <person name="Salem-Izacc S.M."/>
            <person name="Sykes S.M."/>
            <person name="Teixeira M.M."/>
            <person name="Vallejo M.C."/>
            <person name="Walter M.E."/>
            <person name="Yandava C."/>
            <person name="Young S."/>
            <person name="Zeng Q."/>
            <person name="Zucker J."/>
            <person name="Felipe M.S."/>
            <person name="Goldman G.H."/>
            <person name="Haas B.J."/>
            <person name="McEwen J.G."/>
            <person name="Nino-Vega G."/>
            <person name="Puccia R."/>
            <person name="San-Blas G."/>
            <person name="Soares C.M."/>
            <person name="Birren B.W."/>
            <person name="Cuomo C.A."/>
        </authorList>
    </citation>
    <scope>NUCLEOTIDE SEQUENCE [LARGE SCALE GENOMIC DNA]</scope>
    <source>
        <strain evidence="2 3">Pb18</strain>
    </source>
</reference>
<evidence type="ECO:0000256" key="1">
    <source>
        <dbReference type="SAM" id="MobiDB-lite"/>
    </source>
</evidence>
<dbReference type="VEuPathDB" id="FungiDB:PADG_12161"/>
<dbReference type="GeneID" id="22588058"/>
<dbReference type="Proteomes" id="UP000001628">
    <property type="component" value="Unassembled WGS sequence"/>
</dbReference>
<feature type="compositionally biased region" description="Basic and acidic residues" evidence="1">
    <location>
        <begin position="1"/>
        <end position="14"/>
    </location>
</feature>
<dbReference type="HOGENOM" id="CLU_2360312_0_0_1"/>
<dbReference type="InParanoid" id="A0A0A0HWE1"/>
<gene>
    <name evidence="2" type="ORF">PADG_12161</name>
</gene>
<dbReference type="KEGG" id="pbn:PADG_12161"/>